<organism evidence="2 3">
    <name type="scientific">Streptomyces qinglanensis</name>
    <dbReference type="NCBI Taxonomy" id="943816"/>
    <lineage>
        <taxon>Bacteria</taxon>
        <taxon>Bacillati</taxon>
        <taxon>Actinomycetota</taxon>
        <taxon>Actinomycetes</taxon>
        <taxon>Kitasatosporales</taxon>
        <taxon>Streptomycetaceae</taxon>
        <taxon>Streptomyces</taxon>
    </lineage>
</organism>
<feature type="compositionally biased region" description="Basic and acidic residues" evidence="1">
    <location>
        <begin position="51"/>
        <end position="66"/>
    </location>
</feature>
<feature type="region of interest" description="Disordered" evidence="1">
    <location>
        <begin position="1"/>
        <end position="27"/>
    </location>
</feature>
<protein>
    <submittedName>
        <fullName evidence="2">Uncharacterized protein</fullName>
    </submittedName>
</protein>
<dbReference type="Proteomes" id="UP000175829">
    <property type="component" value="Unassembled WGS sequence"/>
</dbReference>
<proteinExistence type="predicted"/>
<reference evidence="2 3" key="1">
    <citation type="journal article" date="2016" name="Front. Microbiol.">
        <title>Comparative Genomics Analysis of Streptomyces Species Reveals Their Adaptation to the Marine Environment and Their Diversity at the Genomic Level.</title>
        <authorList>
            <person name="Tian X."/>
            <person name="Zhang Z."/>
            <person name="Yang T."/>
            <person name="Chen M."/>
            <person name="Li J."/>
            <person name="Chen F."/>
            <person name="Yang J."/>
            <person name="Li W."/>
            <person name="Zhang B."/>
            <person name="Zhang Z."/>
            <person name="Wu J."/>
            <person name="Zhang C."/>
            <person name="Long L."/>
            <person name="Xiao J."/>
        </authorList>
    </citation>
    <scope>NUCLEOTIDE SEQUENCE [LARGE SCALE GENOMIC DNA]</scope>
    <source>
        <strain evidence="2 3">SCSIO M10379</strain>
    </source>
</reference>
<feature type="region of interest" description="Disordered" evidence="1">
    <location>
        <begin position="42"/>
        <end position="80"/>
    </location>
</feature>
<sequence>MRELAPEHQPDPAPPTTAAAPHGTSLTERGSFCSAACACGWRGPARRARDRAREDSHAHLRDHGADDTAAPPPDGAAGAL</sequence>
<gene>
    <name evidence="2" type="ORF">AN217_03635</name>
</gene>
<evidence type="ECO:0000256" key="1">
    <source>
        <dbReference type="SAM" id="MobiDB-lite"/>
    </source>
</evidence>
<dbReference type="AlphaFoldDB" id="A0A1E7JZM8"/>
<dbReference type="RefSeq" id="WP_069990833.1">
    <property type="nucleotide sequence ID" value="NZ_LJGV01000022.1"/>
</dbReference>
<feature type="compositionally biased region" description="Basic and acidic residues" evidence="1">
    <location>
        <begin position="1"/>
        <end position="10"/>
    </location>
</feature>
<dbReference type="PATRIC" id="fig|943816.4.peg.36"/>
<dbReference type="EMBL" id="LJGV01000022">
    <property type="protein sequence ID" value="OEU97124.1"/>
    <property type="molecule type" value="Genomic_DNA"/>
</dbReference>
<name>A0A1E7JZM8_9ACTN</name>
<comment type="caution">
    <text evidence="2">The sequence shown here is derived from an EMBL/GenBank/DDBJ whole genome shotgun (WGS) entry which is preliminary data.</text>
</comment>
<accession>A0A1E7JZM8</accession>
<evidence type="ECO:0000313" key="3">
    <source>
        <dbReference type="Proteomes" id="UP000175829"/>
    </source>
</evidence>
<evidence type="ECO:0000313" key="2">
    <source>
        <dbReference type="EMBL" id="OEU97124.1"/>
    </source>
</evidence>